<dbReference type="SMART" id="SM00860">
    <property type="entry name" value="SMI1_KNR4"/>
    <property type="match status" value="1"/>
</dbReference>
<dbReference type="InterPro" id="IPR018958">
    <property type="entry name" value="Knr4/Smi1-like_dom"/>
</dbReference>
<evidence type="ECO:0000313" key="3">
    <source>
        <dbReference type="Proteomes" id="UP000614058"/>
    </source>
</evidence>
<dbReference type="EMBL" id="JAEHNZ010000006">
    <property type="protein sequence ID" value="MBK0397465.1"/>
    <property type="molecule type" value="Genomic_DNA"/>
</dbReference>
<comment type="caution">
    <text evidence="2">The sequence shown here is derived from an EMBL/GenBank/DDBJ whole genome shotgun (WGS) entry which is preliminary data.</text>
</comment>
<organism evidence="2 3">
    <name type="scientific">Kingella bonacorsii</name>
    <dbReference type="NCBI Taxonomy" id="2796361"/>
    <lineage>
        <taxon>Bacteria</taxon>
        <taxon>Pseudomonadati</taxon>
        <taxon>Pseudomonadota</taxon>
        <taxon>Betaproteobacteria</taxon>
        <taxon>Neisseriales</taxon>
        <taxon>Neisseriaceae</taxon>
        <taxon>Kingella</taxon>
    </lineage>
</organism>
<protein>
    <submittedName>
        <fullName evidence="2">SMI1/KNR4 family protein</fullName>
    </submittedName>
</protein>
<feature type="domain" description="Knr4/Smi1-like" evidence="1">
    <location>
        <begin position="174"/>
        <end position="295"/>
    </location>
</feature>
<proteinExistence type="predicted"/>
<keyword evidence="3" id="KW-1185">Reference proteome</keyword>
<gene>
    <name evidence="2" type="ORF">JDW22_13025</name>
</gene>
<sequence>MPNLLGKKFHLGSLKPAIPFSGCRPNLRKTAMKTYRQLTVLAAILHEHPADSVILIPETAAAALRPQTVGNLAALFAPTARFIVQAADAPLRLGYRQWLTVGALQRIRQNLPAAPSQADWLNILATYLIAPPAEPISNADIPPLAWAELADDEARIQWWMQCVRAYLNGGDFTPASRAALDDCEQRIGCPLPPMLRAYHQHIGVEYLAEIINPPERIEPLLDAFPGLEDILEDLSAEQAAATRALAGQLIAFGDYLGNGNLWCLHRQTGQVWYCDHDTGECLTPIFDNVRDYLDAVMVLSLAEAHDSDDENHETAEKMLRQRLGDAVVEKWMY</sequence>
<dbReference type="SUPFAM" id="SSF160631">
    <property type="entry name" value="SMI1/KNR4-like"/>
    <property type="match status" value="1"/>
</dbReference>
<accession>A0ABS1BXQ7</accession>
<evidence type="ECO:0000313" key="2">
    <source>
        <dbReference type="EMBL" id="MBK0397465.1"/>
    </source>
</evidence>
<dbReference type="Gene3D" id="3.40.1580.10">
    <property type="entry name" value="SMI1/KNR4-like"/>
    <property type="match status" value="1"/>
</dbReference>
<dbReference type="Proteomes" id="UP000614058">
    <property type="component" value="Unassembled WGS sequence"/>
</dbReference>
<name>A0ABS1BXQ7_9NEIS</name>
<evidence type="ECO:0000259" key="1">
    <source>
        <dbReference type="SMART" id="SM00860"/>
    </source>
</evidence>
<dbReference type="InterPro" id="IPR037883">
    <property type="entry name" value="Knr4/Smi1-like_sf"/>
</dbReference>
<reference evidence="2 3" key="1">
    <citation type="journal article" date="2021" name="Pathogens">
        <title>Isolation and Characterization of Kingella bonacorsii sp. nov., A Novel Kingella Species Detected in a Stable Periodontitis Subject.</title>
        <authorList>
            <person name="Antezack A."/>
            <person name="Boxberger M."/>
            <person name="Rolland C."/>
            <person name="Monnet-Corti V."/>
            <person name="La Scola B."/>
        </authorList>
    </citation>
    <scope>NUCLEOTIDE SEQUENCE [LARGE SCALE GENOMIC DNA]</scope>
    <source>
        <strain evidence="2 3">Marseille-Q4569</strain>
    </source>
</reference>
<dbReference type="Pfam" id="PF09346">
    <property type="entry name" value="SMI1_KNR4"/>
    <property type="match status" value="1"/>
</dbReference>
<dbReference type="RefSeq" id="WP_200523397.1">
    <property type="nucleotide sequence ID" value="NZ_JAEHNZ010000006.1"/>
</dbReference>